<feature type="transmembrane region" description="Helical" evidence="1">
    <location>
        <begin position="1053"/>
        <end position="1075"/>
    </location>
</feature>
<keyword evidence="4" id="KW-1185">Reference proteome</keyword>
<proteinExistence type="predicted"/>
<keyword evidence="1" id="KW-0812">Transmembrane</keyword>
<feature type="domain" description="Alpha-(1-&gt;3)-arabinofuranosyltransferase N-terminal GT-C" evidence="2">
    <location>
        <begin position="28"/>
        <end position="660"/>
    </location>
</feature>
<feature type="transmembrane region" description="Helical" evidence="1">
    <location>
        <begin position="1082"/>
        <end position="1100"/>
    </location>
</feature>
<sequence length="1141" mass="117215">MPARHHPPAARCRGGDLPVHIAGWLVSLVAALASAPGLTVADTKHDLVANPAHFLAGATTAYTDVFTLGQLQNQAYGYLFPQGLLFLLADPLPDWIAQRLWWTIILGLGFSGMLRLLRRATTAGLFWCVAGAVFFTASPRITATVGAISSEAWPVVLAPWIVTPLLETVSRPAARRWWPPAPVACSVVAAGCLGAVNATANLFAVLPALVVLAAAVAGRRPGAVKTLLWWCAGVVMVSLWWIIPLLVMGRWAVPFTDFIESARVTTRWLNPVEVLRGTTHWVPFADGHRPAATAQATSPTHVLATGLAAACGLAGLAGTTRHGWWAAPGRARRAPVVVHRGIWVWMFGLGVVVLCAAHGPLGGQVTGFLDGAGVALRNLHKADVLVRLPLAVGITGLAAYFPVPVTRAEWLSPSPAQVTAGLVALAVAAGAAPVVTGQLAPAGAVRKVPDYIGRTADWINAHGATTRTLIYPPSGFGRFTWGNTNDEPLQPLLDVPWAVRDAIPLTEPGAIRLLDGMTHLLEAPGLDGRAMGDALATFGIGLVAVRRDLSDPADRRRADRLLAVWSAAGYPVTDLDGMAVVTIDESAGMATAAAGDVTAVQGAPEIMPLVAALAGPGLYTDTTAAPAARPRIVTDTPQLVDRNYGRLRHATSAVLAEGETGLSGVTNPVTDYPTRLPPVTVHTTGGTVTASSQASSPISFGGSRQHESVTALTDGDVLSAWYPQPGDDNPWVALTPDRPLDHPELVLTAATGAVTATVTATGGRPFATTVELAAFGTAALPIPADGVEEITVRVAPRGGRAGLAELSVAGHPVGRTITVDATGGQVSHILLQTLTSGEKTLNRAVVLSTALTVTLDAAVCRDHQSPALAAQAVAAAEKPVLFDIDGTGHGCGHSIDLAPGRHTITGPPGWLLLSTGRPAPPAAALSADGSVAAAAHPQVVSTGRAARPGLSVGLSTGSGNQPLAPTMIAGALAGAVIPPHTTGRVTVTFRGDRLYRGGLAAGGLVWLVTMAAAGTLATRYRRAGTPPAGWPPSPGRRPRVADDVVAGALSATALWLIGGLAGVVAGIAVAAVSLTRLLPQPVLAGISFALAALWLAHAPWPAAGYAGDRPFVVAAALVAIACVLDPTSRTDSTRAGCSTST</sequence>
<feature type="transmembrane region" description="Helical" evidence="1">
    <location>
        <begin position="994"/>
        <end position="1017"/>
    </location>
</feature>
<feature type="transmembrane region" description="Helical" evidence="1">
    <location>
        <begin position="124"/>
        <end position="146"/>
    </location>
</feature>
<feature type="transmembrane region" description="Helical" evidence="1">
    <location>
        <begin position="100"/>
        <end position="117"/>
    </location>
</feature>
<feature type="transmembrane region" description="Helical" evidence="1">
    <location>
        <begin position="1106"/>
        <end position="1124"/>
    </location>
</feature>
<evidence type="ECO:0000259" key="2">
    <source>
        <dbReference type="Pfam" id="PF11847"/>
    </source>
</evidence>
<reference evidence="3" key="1">
    <citation type="submission" date="2021-03" db="EMBL/GenBank/DDBJ databases">
        <authorList>
            <person name="Sun Q."/>
        </authorList>
    </citation>
    <scope>NUCLEOTIDE SEQUENCE</scope>
    <source>
        <strain evidence="3">CCM 8862</strain>
    </source>
</reference>
<evidence type="ECO:0000256" key="1">
    <source>
        <dbReference type="SAM" id="Phobius"/>
    </source>
</evidence>
<accession>A0A939E3Y1</accession>
<feature type="transmembrane region" description="Helical" evidence="1">
    <location>
        <begin position="342"/>
        <end position="363"/>
    </location>
</feature>
<organism evidence="3 4">
    <name type="scientific">Corynebacterium mendelii</name>
    <dbReference type="NCBI Taxonomy" id="2765362"/>
    <lineage>
        <taxon>Bacteria</taxon>
        <taxon>Bacillati</taxon>
        <taxon>Actinomycetota</taxon>
        <taxon>Actinomycetes</taxon>
        <taxon>Mycobacteriales</taxon>
        <taxon>Corynebacteriaceae</taxon>
        <taxon>Corynebacterium</taxon>
    </lineage>
</organism>
<comment type="caution">
    <text evidence="3">The sequence shown here is derived from an EMBL/GenBank/DDBJ whole genome shotgun (WGS) entry which is preliminary data.</text>
</comment>
<feature type="transmembrane region" description="Helical" evidence="1">
    <location>
        <begin position="227"/>
        <end position="247"/>
    </location>
</feature>
<dbReference type="AlphaFoldDB" id="A0A939E3Y1"/>
<keyword evidence="1" id="KW-1133">Transmembrane helix</keyword>
<protein>
    <submittedName>
        <fullName evidence="3">DUF3367 domain-containing protein</fullName>
    </submittedName>
</protein>
<evidence type="ECO:0000313" key="3">
    <source>
        <dbReference type="EMBL" id="MBN9645226.1"/>
    </source>
</evidence>
<dbReference type="InterPro" id="IPR021798">
    <property type="entry name" value="AftD_N"/>
</dbReference>
<feature type="transmembrane region" description="Helical" evidence="1">
    <location>
        <begin position="384"/>
        <end position="403"/>
    </location>
</feature>
<evidence type="ECO:0000313" key="4">
    <source>
        <dbReference type="Proteomes" id="UP000664332"/>
    </source>
</evidence>
<dbReference type="EMBL" id="JAFLEQ010000017">
    <property type="protein sequence ID" value="MBN9645226.1"/>
    <property type="molecule type" value="Genomic_DNA"/>
</dbReference>
<dbReference type="GO" id="GO:0016740">
    <property type="term" value="F:transferase activity"/>
    <property type="evidence" value="ECO:0007669"/>
    <property type="project" value="InterPro"/>
</dbReference>
<feature type="transmembrane region" description="Helical" evidence="1">
    <location>
        <begin position="202"/>
        <end position="218"/>
    </location>
</feature>
<feature type="transmembrane region" description="Helical" evidence="1">
    <location>
        <begin position="21"/>
        <end position="41"/>
    </location>
</feature>
<name>A0A939E3Y1_9CORY</name>
<feature type="transmembrane region" description="Helical" evidence="1">
    <location>
        <begin position="415"/>
        <end position="437"/>
    </location>
</feature>
<keyword evidence="1" id="KW-0472">Membrane</keyword>
<dbReference type="Pfam" id="PF11847">
    <property type="entry name" value="GT-C_AftD"/>
    <property type="match status" value="1"/>
</dbReference>
<gene>
    <name evidence="3" type="ORF">JZY06_11480</name>
</gene>
<dbReference type="RefSeq" id="WP_207279692.1">
    <property type="nucleotide sequence ID" value="NZ_JAFLEQ010000017.1"/>
</dbReference>
<dbReference type="Proteomes" id="UP000664332">
    <property type="component" value="Unassembled WGS sequence"/>
</dbReference>